<dbReference type="NCBIfam" id="TIGR01280">
    <property type="entry name" value="xseB"/>
    <property type="match status" value="1"/>
</dbReference>
<protein>
    <recommendedName>
        <fullName evidence="6">Exodeoxyribonuclease 7 small subunit</fullName>
        <ecNumber evidence="6">3.1.11.6</ecNumber>
    </recommendedName>
    <alternativeName>
        <fullName evidence="6">Exodeoxyribonuclease VII small subunit</fullName>
        <shortName evidence="6">Exonuclease VII small subunit</shortName>
    </alternativeName>
</protein>
<comment type="function">
    <text evidence="6">Bidirectionally degrades single-stranded DNA into large acid-insoluble oligonucleotides, which are then degraded further into small acid-soluble oligonucleotides.</text>
</comment>
<dbReference type="PANTHER" id="PTHR34137:SF1">
    <property type="entry name" value="EXODEOXYRIBONUCLEASE 7 SMALL SUBUNIT"/>
    <property type="match status" value="1"/>
</dbReference>
<dbReference type="Pfam" id="PF02609">
    <property type="entry name" value="Exonuc_VII_S"/>
    <property type="match status" value="1"/>
</dbReference>
<comment type="caution">
    <text evidence="7">The sequence shown here is derived from an EMBL/GenBank/DDBJ whole genome shotgun (WGS) entry which is preliminary data.</text>
</comment>
<comment type="subunit">
    <text evidence="6">Heterooligomer composed of large and small subunits.</text>
</comment>
<dbReference type="GO" id="GO:0008855">
    <property type="term" value="F:exodeoxyribonuclease VII activity"/>
    <property type="evidence" value="ECO:0007669"/>
    <property type="project" value="UniProtKB-UniRule"/>
</dbReference>
<proteinExistence type="inferred from homology"/>
<comment type="catalytic activity">
    <reaction evidence="6">
        <text>Exonucleolytic cleavage in either 5'- to 3'- or 3'- to 5'-direction to yield nucleoside 5'-phosphates.</text>
        <dbReference type="EC" id="3.1.11.6"/>
    </reaction>
</comment>
<dbReference type="GO" id="GO:0009318">
    <property type="term" value="C:exodeoxyribonuclease VII complex"/>
    <property type="evidence" value="ECO:0007669"/>
    <property type="project" value="UniProtKB-UniRule"/>
</dbReference>
<dbReference type="AlphaFoldDB" id="A0A927WLF2"/>
<keyword evidence="3 6" id="KW-0540">Nuclease</keyword>
<keyword evidence="5 6" id="KW-0269">Exonuclease</keyword>
<evidence type="ECO:0000256" key="2">
    <source>
        <dbReference type="ARBA" id="ARBA00022490"/>
    </source>
</evidence>
<dbReference type="InterPro" id="IPR003761">
    <property type="entry name" value="Exonuc_VII_S"/>
</dbReference>
<reference evidence="7" key="1">
    <citation type="submission" date="2019-04" db="EMBL/GenBank/DDBJ databases">
        <title>Evolution of Biomass-Degrading Anaerobic Consortia Revealed by Metagenomics.</title>
        <authorList>
            <person name="Peng X."/>
        </authorList>
    </citation>
    <scope>NUCLEOTIDE SEQUENCE</scope>
    <source>
        <strain evidence="7">SIG240</strain>
    </source>
</reference>
<keyword evidence="2 6" id="KW-0963">Cytoplasm</keyword>
<evidence type="ECO:0000256" key="3">
    <source>
        <dbReference type="ARBA" id="ARBA00022722"/>
    </source>
</evidence>
<evidence type="ECO:0000256" key="5">
    <source>
        <dbReference type="ARBA" id="ARBA00022839"/>
    </source>
</evidence>
<dbReference type="PANTHER" id="PTHR34137">
    <property type="entry name" value="EXODEOXYRIBONUCLEASE 7 SMALL SUBUNIT"/>
    <property type="match status" value="1"/>
</dbReference>
<evidence type="ECO:0000256" key="6">
    <source>
        <dbReference type="HAMAP-Rule" id="MF_00337"/>
    </source>
</evidence>
<dbReference type="Proteomes" id="UP000761380">
    <property type="component" value="Unassembled WGS sequence"/>
</dbReference>
<dbReference type="GO" id="GO:0006308">
    <property type="term" value="P:DNA catabolic process"/>
    <property type="evidence" value="ECO:0007669"/>
    <property type="project" value="UniProtKB-UniRule"/>
</dbReference>
<dbReference type="HAMAP" id="MF_00337">
    <property type="entry name" value="Exonuc_7_S"/>
    <property type="match status" value="1"/>
</dbReference>
<dbReference type="EC" id="3.1.11.6" evidence="6"/>
<dbReference type="InterPro" id="IPR037004">
    <property type="entry name" value="Exonuc_VII_ssu_sf"/>
</dbReference>
<evidence type="ECO:0000313" key="8">
    <source>
        <dbReference type="Proteomes" id="UP000761380"/>
    </source>
</evidence>
<comment type="similarity">
    <text evidence="1 6">Belongs to the XseB family.</text>
</comment>
<name>A0A927WLF2_SELRU</name>
<evidence type="ECO:0000256" key="4">
    <source>
        <dbReference type="ARBA" id="ARBA00022801"/>
    </source>
</evidence>
<evidence type="ECO:0000256" key="1">
    <source>
        <dbReference type="ARBA" id="ARBA00009998"/>
    </source>
</evidence>
<dbReference type="RefSeq" id="WP_173441225.1">
    <property type="nucleotide sequence ID" value="NZ_CACZIV010000001.1"/>
</dbReference>
<dbReference type="EMBL" id="SVBY01000009">
    <property type="protein sequence ID" value="MBE6092010.1"/>
    <property type="molecule type" value="Genomic_DNA"/>
</dbReference>
<dbReference type="SUPFAM" id="SSF116842">
    <property type="entry name" value="XseB-like"/>
    <property type="match status" value="1"/>
</dbReference>
<comment type="subcellular location">
    <subcellularLocation>
        <location evidence="6">Cytoplasm</location>
    </subcellularLocation>
</comment>
<organism evidence="7 8">
    <name type="scientific">Selenomonas ruminantium</name>
    <dbReference type="NCBI Taxonomy" id="971"/>
    <lineage>
        <taxon>Bacteria</taxon>
        <taxon>Bacillati</taxon>
        <taxon>Bacillota</taxon>
        <taxon>Negativicutes</taxon>
        <taxon>Selenomonadales</taxon>
        <taxon>Selenomonadaceae</taxon>
        <taxon>Selenomonas</taxon>
    </lineage>
</organism>
<dbReference type="GO" id="GO:0005829">
    <property type="term" value="C:cytosol"/>
    <property type="evidence" value="ECO:0007669"/>
    <property type="project" value="TreeGrafter"/>
</dbReference>
<sequence length="80" mass="8906">MPRKKELSFEESLDKLEAIVKQMENGDSSLKELMDNYTEGMKLGEACLKELSKAEAAMDLVVQVDDKGKIAESKLVIEGE</sequence>
<evidence type="ECO:0000313" key="7">
    <source>
        <dbReference type="EMBL" id="MBE6092010.1"/>
    </source>
</evidence>
<dbReference type="Gene3D" id="1.10.287.1040">
    <property type="entry name" value="Exonuclease VII, small subunit"/>
    <property type="match status" value="1"/>
</dbReference>
<accession>A0A927WLF2</accession>
<gene>
    <name evidence="6 7" type="primary">xseB</name>
    <name evidence="7" type="ORF">E7201_02345</name>
</gene>
<keyword evidence="4 6" id="KW-0378">Hydrolase</keyword>